<proteinExistence type="predicted"/>
<dbReference type="RefSeq" id="XP_009844633.1">
    <property type="nucleotide sequence ID" value="XM_009846331.1"/>
</dbReference>
<evidence type="ECO:0000313" key="2">
    <source>
        <dbReference type="EMBL" id="ETV65880.1"/>
    </source>
</evidence>
<name>W4FEH4_APHAT</name>
<dbReference type="EMBL" id="KI913222">
    <property type="protein sequence ID" value="ETV65880.1"/>
    <property type="molecule type" value="Genomic_DNA"/>
</dbReference>
<organism evidence="2">
    <name type="scientific">Aphanomyces astaci</name>
    <name type="common">Crayfish plague agent</name>
    <dbReference type="NCBI Taxonomy" id="112090"/>
    <lineage>
        <taxon>Eukaryota</taxon>
        <taxon>Sar</taxon>
        <taxon>Stramenopiles</taxon>
        <taxon>Oomycota</taxon>
        <taxon>Saprolegniomycetes</taxon>
        <taxon>Saprolegniales</taxon>
        <taxon>Verrucalvaceae</taxon>
        <taxon>Aphanomyces</taxon>
    </lineage>
</organism>
<reference evidence="2" key="1">
    <citation type="submission" date="2013-12" db="EMBL/GenBank/DDBJ databases">
        <title>The Genome Sequence of Aphanomyces astaci APO3.</title>
        <authorList>
            <consortium name="The Broad Institute Genomics Platform"/>
            <person name="Russ C."/>
            <person name="Tyler B."/>
            <person name="van West P."/>
            <person name="Dieguez-Uribeondo J."/>
            <person name="Young S.K."/>
            <person name="Zeng Q."/>
            <person name="Gargeya S."/>
            <person name="Fitzgerald M."/>
            <person name="Abouelleil A."/>
            <person name="Alvarado L."/>
            <person name="Chapman S.B."/>
            <person name="Gainer-Dewar J."/>
            <person name="Goldberg J."/>
            <person name="Griggs A."/>
            <person name="Gujja S."/>
            <person name="Hansen M."/>
            <person name="Howarth C."/>
            <person name="Imamovic A."/>
            <person name="Ireland A."/>
            <person name="Larimer J."/>
            <person name="McCowan C."/>
            <person name="Murphy C."/>
            <person name="Pearson M."/>
            <person name="Poon T.W."/>
            <person name="Priest M."/>
            <person name="Roberts A."/>
            <person name="Saif S."/>
            <person name="Shea T."/>
            <person name="Sykes S."/>
            <person name="Wortman J."/>
            <person name="Nusbaum C."/>
            <person name="Birren B."/>
        </authorList>
    </citation>
    <scope>NUCLEOTIDE SEQUENCE [LARGE SCALE GENOMIC DNA]</scope>
    <source>
        <strain evidence="2">APO3</strain>
    </source>
</reference>
<accession>W4FEH4</accession>
<dbReference type="GeneID" id="20819516"/>
<gene>
    <name evidence="2" type="ORF">H257_17520</name>
</gene>
<dbReference type="AlphaFoldDB" id="W4FEH4"/>
<feature type="region of interest" description="Disordered" evidence="1">
    <location>
        <begin position="48"/>
        <end position="92"/>
    </location>
</feature>
<protein>
    <submittedName>
        <fullName evidence="2">Uncharacterized protein</fullName>
    </submittedName>
</protein>
<sequence length="92" mass="10180">MQDWPDTVVRTSKGCRHGTTTIKGCYPMATTDGTAVKVTHCSENEEFNTRTSQVRHGMQGKRQRLHGISDARQGRYCSKGGQGMLRHGNKTG</sequence>
<evidence type="ECO:0000256" key="1">
    <source>
        <dbReference type="SAM" id="MobiDB-lite"/>
    </source>
</evidence>
<dbReference type="VEuPathDB" id="FungiDB:H257_17520"/>